<proteinExistence type="predicted"/>
<name>A0A840SX55_9RHOB</name>
<protein>
    <recommendedName>
        <fullName evidence="3">Sulfotransferase domain-containing protein</fullName>
    </recommendedName>
</protein>
<reference evidence="1 2" key="1">
    <citation type="submission" date="2020-08" db="EMBL/GenBank/DDBJ databases">
        <title>Genomic Encyclopedia of Type Strains, Phase IV (KMG-IV): sequencing the most valuable type-strain genomes for metagenomic binning, comparative biology and taxonomic classification.</title>
        <authorList>
            <person name="Goeker M."/>
        </authorList>
    </citation>
    <scope>NUCLEOTIDE SEQUENCE [LARGE SCALE GENOMIC DNA]</scope>
    <source>
        <strain evidence="1 2">DSM 101730</strain>
    </source>
</reference>
<gene>
    <name evidence="1" type="ORF">HNP73_004356</name>
</gene>
<dbReference type="InterPro" id="IPR027417">
    <property type="entry name" value="P-loop_NTPase"/>
</dbReference>
<comment type="caution">
    <text evidence="1">The sequence shown here is derived from an EMBL/GenBank/DDBJ whole genome shotgun (WGS) entry which is preliminary data.</text>
</comment>
<dbReference type="EMBL" id="JACHFM010000007">
    <property type="protein sequence ID" value="MBB5224386.1"/>
    <property type="molecule type" value="Genomic_DNA"/>
</dbReference>
<dbReference type="RefSeq" id="WP_184155001.1">
    <property type="nucleotide sequence ID" value="NZ_JACHFM010000007.1"/>
</dbReference>
<organism evidence="1 2">
    <name type="scientific">Amaricoccus macauensis</name>
    <dbReference type="NCBI Taxonomy" id="57001"/>
    <lineage>
        <taxon>Bacteria</taxon>
        <taxon>Pseudomonadati</taxon>
        <taxon>Pseudomonadota</taxon>
        <taxon>Alphaproteobacteria</taxon>
        <taxon>Rhodobacterales</taxon>
        <taxon>Paracoccaceae</taxon>
        <taxon>Amaricoccus</taxon>
    </lineage>
</organism>
<evidence type="ECO:0008006" key="3">
    <source>
        <dbReference type="Google" id="ProtNLM"/>
    </source>
</evidence>
<evidence type="ECO:0000313" key="2">
    <source>
        <dbReference type="Proteomes" id="UP000549457"/>
    </source>
</evidence>
<accession>A0A840SX55</accession>
<sequence>MATLLQIVGVQRSGNHAIINWLESLFPRSTHLNEQPHGFFEDAESVVSTRAALGRSDCVIVSFEDAVGVSKLQGEALVANVRRLDPVDFPGHDCHVLYILRDPYNCWASRVKAREGGKLSSSPRLEDFRRDWLDIARIAERAPETVLLYNAWHGSRAYREAVCARLGGTYSERTLREVRSEGGGSSFDGYGRPTWRAMLGKQAYYRSRIFRERFMKAPGSYVARLFATPVDGRSLAVDSRWQHVLTHAASRPLFEDAEVRRLSDRIFGFHVDAGGQMTRRRPVPGALAPAG</sequence>
<dbReference type="AlphaFoldDB" id="A0A840SX55"/>
<keyword evidence="2" id="KW-1185">Reference proteome</keyword>
<dbReference type="Proteomes" id="UP000549457">
    <property type="component" value="Unassembled WGS sequence"/>
</dbReference>
<dbReference type="SUPFAM" id="SSF52540">
    <property type="entry name" value="P-loop containing nucleoside triphosphate hydrolases"/>
    <property type="match status" value="1"/>
</dbReference>
<evidence type="ECO:0000313" key="1">
    <source>
        <dbReference type="EMBL" id="MBB5224386.1"/>
    </source>
</evidence>